<evidence type="ECO:0000256" key="11">
    <source>
        <dbReference type="PIRSR" id="PIRSR604808-3"/>
    </source>
</evidence>
<dbReference type="GO" id="GO:0008311">
    <property type="term" value="F:double-stranded DNA 3'-5' DNA exonuclease activity"/>
    <property type="evidence" value="ECO:0007669"/>
    <property type="project" value="TreeGrafter"/>
</dbReference>
<evidence type="ECO:0000259" key="14">
    <source>
        <dbReference type="PROSITE" id="PS51999"/>
    </source>
</evidence>
<dbReference type="InterPro" id="IPR036691">
    <property type="entry name" value="Endo/exonu/phosph_ase_sf"/>
</dbReference>
<evidence type="ECO:0000256" key="1">
    <source>
        <dbReference type="ARBA" id="ARBA00007092"/>
    </source>
</evidence>
<comment type="cofactor">
    <cofactor evidence="10">
        <name>Mg(2+)</name>
        <dbReference type="ChEBI" id="CHEBI:18420"/>
    </cofactor>
    <cofactor evidence="10">
        <name>Mn(2+)</name>
        <dbReference type="ChEBI" id="CHEBI:29035"/>
    </cofactor>
    <text evidence="10">Probably binds two magnesium or manganese ions per subunit.</text>
</comment>
<keyword evidence="4 12" id="KW-0863">Zinc-finger</keyword>
<protein>
    <recommendedName>
        <fullName evidence="2">DNA-(apurinic or apyrimidinic site) endonuclease 2</fullName>
    </recommendedName>
</protein>
<evidence type="ECO:0000256" key="10">
    <source>
        <dbReference type="PIRSR" id="PIRSR604808-2"/>
    </source>
</evidence>
<dbReference type="Pfam" id="PF03372">
    <property type="entry name" value="Exo_endo_phos"/>
    <property type="match status" value="1"/>
</dbReference>
<dbReference type="Gene3D" id="3.60.10.10">
    <property type="entry name" value="Endonuclease/exonuclease/phosphatase"/>
    <property type="match status" value="1"/>
</dbReference>
<dbReference type="InterPro" id="IPR010666">
    <property type="entry name" value="Znf_GRF"/>
</dbReference>
<reference evidence="15" key="1">
    <citation type="submission" date="2020-12" db="EMBL/GenBank/DDBJ databases">
        <title>Metabolic potential, ecology and presence of endohyphal bacteria is reflected in genomic diversity of Mucoromycotina.</title>
        <authorList>
            <person name="Muszewska A."/>
            <person name="Okrasinska A."/>
            <person name="Steczkiewicz K."/>
            <person name="Drgas O."/>
            <person name="Orlowska M."/>
            <person name="Perlinska-Lenart U."/>
            <person name="Aleksandrzak-Piekarczyk T."/>
            <person name="Szatraj K."/>
            <person name="Zielenkiewicz U."/>
            <person name="Pilsyk S."/>
            <person name="Malc E."/>
            <person name="Mieczkowski P."/>
            <person name="Kruszewska J.S."/>
            <person name="Biernat P."/>
            <person name="Pawlowska J."/>
        </authorList>
    </citation>
    <scope>NUCLEOTIDE SEQUENCE</scope>
    <source>
        <strain evidence="15">WA0000067209</strain>
    </source>
</reference>
<dbReference type="GO" id="GO:0008270">
    <property type="term" value="F:zinc ion binding"/>
    <property type="evidence" value="ECO:0007669"/>
    <property type="project" value="UniProtKB-KW"/>
</dbReference>
<keyword evidence="8" id="KW-0539">Nucleus</keyword>
<dbReference type="AlphaFoldDB" id="A0A8H7UDP5"/>
<dbReference type="SUPFAM" id="SSF56219">
    <property type="entry name" value="DNase I-like"/>
    <property type="match status" value="1"/>
</dbReference>
<evidence type="ECO:0000256" key="12">
    <source>
        <dbReference type="PROSITE-ProRule" id="PRU01343"/>
    </source>
</evidence>
<dbReference type="PANTHER" id="PTHR22748:SF4">
    <property type="entry name" value="DNA-(APURINIC OR APYRIMIDINIC SITE) ENDONUCLEASE 2"/>
    <property type="match status" value="1"/>
</dbReference>
<evidence type="ECO:0000256" key="3">
    <source>
        <dbReference type="ARBA" id="ARBA00022723"/>
    </source>
</evidence>
<dbReference type="GO" id="GO:0008081">
    <property type="term" value="F:phosphoric diester hydrolase activity"/>
    <property type="evidence" value="ECO:0007669"/>
    <property type="project" value="TreeGrafter"/>
</dbReference>
<feature type="compositionally biased region" description="Polar residues" evidence="13">
    <location>
        <begin position="365"/>
        <end position="379"/>
    </location>
</feature>
<evidence type="ECO:0000256" key="9">
    <source>
        <dbReference type="PIRSR" id="PIRSR604808-1"/>
    </source>
</evidence>
<evidence type="ECO:0000256" key="6">
    <source>
        <dbReference type="ARBA" id="ARBA00022833"/>
    </source>
</evidence>
<dbReference type="InterPro" id="IPR004808">
    <property type="entry name" value="AP_endonuc_1"/>
</dbReference>
<gene>
    <name evidence="15" type="ORF">INT43_002015</name>
</gene>
<feature type="compositionally biased region" description="Polar residues" evidence="13">
    <location>
        <begin position="453"/>
        <end position="467"/>
    </location>
</feature>
<keyword evidence="5" id="KW-0378">Hydrolase</keyword>
<feature type="binding site" evidence="10">
    <location>
        <position position="295"/>
    </location>
    <ligand>
        <name>Mg(2+)</name>
        <dbReference type="ChEBI" id="CHEBI:18420"/>
        <label>1</label>
    </ligand>
</feature>
<feature type="site" description="Important for catalytic activity" evidence="11">
    <location>
        <position position="269"/>
    </location>
</feature>
<dbReference type="OrthoDB" id="391817at2759"/>
<organism evidence="15 16">
    <name type="scientific">Mortierella isabellina</name>
    <name type="common">Filamentous fungus</name>
    <name type="synonym">Umbelopsis isabellina</name>
    <dbReference type="NCBI Taxonomy" id="91625"/>
    <lineage>
        <taxon>Eukaryota</taxon>
        <taxon>Fungi</taxon>
        <taxon>Fungi incertae sedis</taxon>
        <taxon>Mucoromycota</taxon>
        <taxon>Mucoromycotina</taxon>
        <taxon>Umbelopsidomycetes</taxon>
        <taxon>Umbelopsidales</taxon>
        <taxon>Umbelopsidaceae</taxon>
        <taxon>Umbelopsis</taxon>
    </lineage>
</organism>
<evidence type="ECO:0000256" key="2">
    <source>
        <dbReference type="ARBA" id="ARBA00013541"/>
    </source>
</evidence>
<feature type="binding site" evidence="10">
    <location>
        <position position="160"/>
    </location>
    <ligand>
        <name>Mg(2+)</name>
        <dbReference type="ChEBI" id="CHEBI:18420"/>
        <label>1</label>
    </ligand>
</feature>
<feature type="domain" description="GRF-type" evidence="14">
    <location>
        <begin position="508"/>
        <end position="560"/>
    </location>
</feature>
<dbReference type="GO" id="GO:0003906">
    <property type="term" value="F:DNA-(apurinic or apyrimidinic site) endonuclease activity"/>
    <property type="evidence" value="ECO:0007669"/>
    <property type="project" value="TreeGrafter"/>
</dbReference>
<dbReference type="GO" id="GO:0006284">
    <property type="term" value="P:base-excision repair"/>
    <property type="evidence" value="ECO:0007669"/>
    <property type="project" value="TreeGrafter"/>
</dbReference>
<feature type="region of interest" description="Disordered" evidence="13">
    <location>
        <begin position="365"/>
        <end position="472"/>
    </location>
</feature>
<feature type="compositionally biased region" description="Low complexity" evidence="13">
    <location>
        <begin position="384"/>
        <end position="415"/>
    </location>
</feature>
<keyword evidence="6" id="KW-0862">Zinc</keyword>
<dbReference type="EMBL" id="JAEPQZ010000007">
    <property type="protein sequence ID" value="KAG2179165.1"/>
    <property type="molecule type" value="Genomic_DNA"/>
</dbReference>
<name>A0A8H7UDP5_MORIS</name>
<evidence type="ECO:0000256" key="13">
    <source>
        <dbReference type="SAM" id="MobiDB-lite"/>
    </source>
</evidence>
<accession>A0A8H7UDP5</accession>
<dbReference type="Proteomes" id="UP000654370">
    <property type="component" value="Unassembled WGS sequence"/>
</dbReference>
<keyword evidence="3 10" id="KW-0479">Metal-binding</keyword>
<keyword evidence="7 10" id="KW-0460">Magnesium</keyword>
<evidence type="ECO:0000256" key="7">
    <source>
        <dbReference type="ARBA" id="ARBA00022842"/>
    </source>
</evidence>
<dbReference type="InterPro" id="IPR005135">
    <property type="entry name" value="Endo/exonuclease/phosphatase"/>
</dbReference>
<evidence type="ECO:0000256" key="4">
    <source>
        <dbReference type="ARBA" id="ARBA00022771"/>
    </source>
</evidence>
<feature type="active site" description="Proton acceptor" evidence="9">
    <location>
        <position position="295"/>
    </location>
</feature>
<comment type="similarity">
    <text evidence="1">Belongs to the DNA repair enzymes AP/ExoA family.</text>
</comment>
<feature type="binding site" evidence="10">
    <location>
        <position position="294"/>
    </location>
    <ligand>
        <name>Mg(2+)</name>
        <dbReference type="ChEBI" id="CHEBI:18420"/>
        <label>1</label>
    </ligand>
</feature>
<dbReference type="Pfam" id="PF06839">
    <property type="entry name" value="Zn_ribbon_GRF"/>
    <property type="match status" value="1"/>
</dbReference>
<dbReference type="PROSITE" id="PS51999">
    <property type="entry name" value="ZF_GRF"/>
    <property type="match status" value="1"/>
</dbReference>
<feature type="binding site" evidence="10">
    <location>
        <position position="25"/>
    </location>
    <ligand>
        <name>Mg(2+)</name>
        <dbReference type="ChEBI" id="CHEBI:18420"/>
        <label>1</label>
    </ligand>
</feature>
<dbReference type="PANTHER" id="PTHR22748">
    <property type="entry name" value="AP ENDONUCLEASE"/>
    <property type="match status" value="1"/>
</dbReference>
<sequence length="568" mass="64580">MQCYANNLVNDEQTFRFQKTISLQEIKCRRTKITREFALVPGYDAYFSFSRSKHGYSGVAVYVRLPLNPISAEEGITGHDLNHATFEPSSSIETHAMQLDAEGRCVILEFDLFVLMCIYFPNDASEERRSFKMDYHRCVEERTRHFLNQGKNVIIAGDVNAMHKEIDCCDPKKNMKEWGITQFQDLPGRQWLDQFLAPKGPMIDLSRRYHPTRQGMFTYCSDDLFYFLQGWNTKIDARASNYGKYFVLNVAQLGSKLTLFPNSTGTRIDYVLASQGLEPWFKYSDIQAEYRGSDHCPVYADFYDTIEITNADGSTKKVDIRDHLTSDILDDKSQIAAKNFDEFSNKQKKLSSFFSSKRSIDIDGSVQNQSASIPQSNTPMPLESPLTGNSSDTSSSSQPVKSKSISNVSTSSISQSRKKFKPTIAKPTTPPNQKAISAFFTPSSAKKQSASQVSNDGSEPASSVQQTDENEDEEFVDIELLIKQHQQTVQAGNQWNALFTPRRLIPNCNVHKEPCKEFVVNKKGPNHGRRFYLCSRPVGPQGEADSMEYRCNYFIWQTEFDKKRSDTK</sequence>
<feature type="site" description="Interaction with DNA substrate" evidence="11">
    <location>
        <position position="295"/>
    </location>
</feature>
<proteinExistence type="inferred from homology"/>
<evidence type="ECO:0000313" key="15">
    <source>
        <dbReference type="EMBL" id="KAG2179165.1"/>
    </source>
</evidence>
<evidence type="ECO:0000313" key="16">
    <source>
        <dbReference type="Proteomes" id="UP000654370"/>
    </source>
</evidence>
<feature type="site" description="Transition state stabilizer" evidence="11">
    <location>
        <position position="160"/>
    </location>
</feature>
<keyword evidence="16" id="KW-1185">Reference proteome</keyword>
<feature type="compositionally biased region" description="Low complexity" evidence="13">
    <location>
        <begin position="443"/>
        <end position="452"/>
    </location>
</feature>
<evidence type="ECO:0000256" key="8">
    <source>
        <dbReference type="ARBA" id="ARBA00023242"/>
    </source>
</evidence>
<comment type="caution">
    <text evidence="15">The sequence shown here is derived from an EMBL/GenBank/DDBJ whole genome shotgun (WGS) entry which is preliminary data.</text>
</comment>
<feature type="active site" evidence="9">
    <location>
        <position position="119"/>
    </location>
</feature>
<feature type="binding site" evidence="10">
    <location>
        <position position="158"/>
    </location>
    <ligand>
        <name>Mg(2+)</name>
        <dbReference type="ChEBI" id="CHEBI:18420"/>
        <label>1</label>
    </ligand>
</feature>
<keyword evidence="10" id="KW-0464">Manganese</keyword>
<dbReference type="PROSITE" id="PS51435">
    <property type="entry name" value="AP_NUCLEASE_F1_4"/>
    <property type="match status" value="1"/>
</dbReference>
<dbReference type="GO" id="GO:0005634">
    <property type="term" value="C:nucleus"/>
    <property type="evidence" value="ECO:0007669"/>
    <property type="project" value="TreeGrafter"/>
</dbReference>
<evidence type="ECO:0000256" key="5">
    <source>
        <dbReference type="ARBA" id="ARBA00022801"/>
    </source>
</evidence>
<feature type="active site" description="Proton donor/acceptor" evidence="9">
    <location>
        <position position="158"/>
    </location>
</feature>